<feature type="transmembrane region" description="Helical" evidence="1">
    <location>
        <begin position="130"/>
        <end position="147"/>
    </location>
</feature>
<protein>
    <submittedName>
        <fullName evidence="2">Unannotated protein</fullName>
    </submittedName>
</protein>
<feature type="transmembrane region" description="Helical" evidence="1">
    <location>
        <begin position="91"/>
        <end position="110"/>
    </location>
</feature>
<evidence type="ECO:0000313" key="2">
    <source>
        <dbReference type="EMBL" id="CAB4575143.1"/>
    </source>
</evidence>
<dbReference type="EMBL" id="CAEZTT010000046">
    <property type="protein sequence ID" value="CAB4575143.1"/>
    <property type="molecule type" value="Genomic_DNA"/>
</dbReference>
<sequence>MNLIFEFTYGSVFPKGNDTRPITSFDPAILLNAENNPRTLAERRVSLAPKLVDPVARPAIIPLIDLDMAPNTLLSCAFCNSWKFCAKLFNILRIVIIFDSIFFNLTSTVSLSSPSGSNSYFIVNSGSNSAILFFSSTIFTSLSYIFFDLSRLSRRV</sequence>
<keyword evidence="1" id="KW-0472">Membrane</keyword>
<organism evidence="2">
    <name type="scientific">freshwater metagenome</name>
    <dbReference type="NCBI Taxonomy" id="449393"/>
    <lineage>
        <taxon>unclassified sequences</taxon>
        <taxon>metagenomes</taxon>
        <taxon>ecological metagenomes</taxon>
    </lineage>
</organism>
<dbReference type="AlphaFoldDB" id="A0A6J6EKZ4"/>
<name>A0A6J6EKZ4_9ZZZZ</name>
<gene>
    <name evidence="2" type="ORF">UFOPK1726_00522</name>
</gene>
<evidence type="ECO:0000256" key="1">
    <source>
        <dbReference type="SAM" id="Phobius"/>
    </source>
</evidence>
<accession>A0A6J6EKZ4</accession>
<keyword evidence="1" id="KW-0812">Transmembrane</keyword>
<proteinExistence type="predicted"/>
<reference evidence="2" key="1">
    <citation type="submission" date="2020-05" db="EMBL/GenBank/DDBJ databases">
        <authorList>
            <person name="Chiriac C."/>
            <person name="Salcher M."/>
            <person name="Ghai R."/>
            <person name="Kavagutti S V."/>
        </authorList>
    </citation>
    <scope>NUCLEOTIDE SEQUENCE</scope>
</reference>
<keyword evidence="1" id="KW-1133">Transmembrane helix</keyword>